<keyword evidence="3 6" id="KW-0812">Transmembrane</keyword>
<dbReference type="RefSeq" id="WP_284151041.1">
    <property type="nucleotide sequence ID" value="NZ_AP025516.1"/>
</dbReference>
<feature type="transmembrane region" description="Helical" evidence="6">
    <location>
        <begin position="89"/>
        <end position="110"/>
    </location>
</feature>
<gene>
    <name evidence="7" type="ORF">DPPLL_19840</name>
</gene>
<evidence type="ECO:0000256" key="3">
    <source>
        <dbReference type="ARBA" id="ARBA00022692"/>
    </source>
</evidence>
<evidence type="ECO:0000256" key="1">
    <source>
        <dbReference type="ARBA" id="ARBA00004651"/>
    </source>
</evidence>
<dbReference type="InterPro" id="IPR002797">
    <property type="entry name" value="Polysacc_synth"/>
</dbReference>
<feature type="transmembrane region" description="Helical" evidence="6">
    <location>
        <begin position="12"/>
        <end position="33"/>
    </location>
</feature>
<feature type="transmembrane region" description="Helical" evidence="6">
    <location>
        <begin position="182"/>
        <end position="205"/>
    </location>
</feature>
<reference evidence="7 8" key="1">
    <citation type="submission" date="2022-01" db="EMBL/GenBank/DDBJ databases">
        <title>Desulfofustis limnae sp. nov., a novel mesophilic sulfate-reducing bacterium isolated from marsh soil.</title>
        <authorList>
            <person name="Watanabe M."/>
            <person name="Takahashi A."/>
            <person name="Kojima H."/>
            <person name="Fukui M."/>
        </authorList>
    </citation>
    <scope>NUCLEOTIDE SEQUENCE [LARGE SCALE GENOMIC DNA]</scope>
    <source>
        <strain evidence="7 8">PPLL</strain>
    </source>
</reference>
<feature type="transmembrane region" description="Helical" evidence="6">
    <location>
        <begin position="39"/>
        <end position="57"/>
    </location>
</feature>
<name>A0ABN6M3Y0_9BACT</name>
<dbReference type="Proteomes" id="UP000830055">
    <property type="component" value="Chromosome"/>
</dbReference>
<feature type="transmembrane region" description="Helical" evidence="6">
    <location>
        <begin position="122"/>
        <end position="144"/>
    </location>
</feature>
<feature type="transmembrane region" description="Helical" evidence="6">
    <location>
        <begin position="309"/>
        <end position="331"/>
    </location>
</feature>
<feature type="transmembrane region" description="Helical" evidence="6">
    <location>
        <begin position="248"/>
        <end position="272"/>
    </location>
</feature>
<proteinExistence type="predicted"/>
<feature type="transmembrane region" description="Helical" evidence="6">
    <location>
        <begin position="417"/>
        <end position="436"/>
    </location>
</feature>
<feature type="transmembrane region" description="Helical" evidence="6">
    <location>
        <begin position="443"/>
        <end position="461"/>
    </location>
</feature>
<dbReference type="Pfam" id="PF01943">
    <property type="entry name" value="Polysacc_synt"/>
    <property type="match status" value="1"/>
</dbReference>
<dbReference type="PANTHER" id="PTHR30250">
    <property type="entry name" value="PST FAMILY PREDICTED COLANIC ACID TRANSPORTER"/>
    <property type="match status" value="1"/>
</dbReference>
<dbReference type="EMBL" id="AP025516">
    <property type="protein sequence ID" value="BDD87619.1"/>
    <property type="molecule type" value="Genomic_DNA"/>
</dbReference>
<feature type="transmembrane region" description="Helical" evidence="6">
    <location>
        <begin position="473"/>
        <end position="493"/>
    </location>
</feature>
<keyword evidence="4 6" id="KW-1133">Transmembrane helix</keyword>
<sequence>MALAEKLIKNILSNWTGLIVNIVISFFLAPFVVQKLGNTYYGIWVIMMQFTGYLYLLDFGIRESIIRYVSKFEAVKNVRELNEIISGGAVLYTLIGLLCMLISLLLAWGFPYLFSIEAEDHFVARMVVVICGATIAQALAFNVFIGIVMGLQRYDVLNGIGIVLALFRTATIVLLLSLGYTLLALALIQLVFGLLNNSAVAWYAARELRKKQIPLTFVRAPWAERVTIFKTLYSYSIHVVINNLGQKAIYYTDALVIGLFVSAPAVTFYAIAGNLIEYLRRLILLANSVLNPAVSELESKAETGSIQELLVQGSRFSVLVALPICITYLTMGRNFIGIWMGSEYAQRSGDILFILSVSTLLSLPQNTISSVLYGISKHHVIAKLRLVEAIANLILSLALVQFLGIVGVALGTAVPQVIMMGMVLPICVSRVVGFSIGNYYRQVYLAPIATALPFFVLSILVNKWYLAASMAVFFFQVFALLCIYIVCVYMMCFSGRERIIIRRAIRDVLNFLKTTKY</sequence>
<feature type="transmembrane region" description="Helical" evidence="6">
    <location>
        <begin position="386"/>
        <end position="411"/>
    </location>
</feature>
<accession>A0ABN6M3Y0</accession>
<feature type="transmembrane region" description="Helical" evidence="6">
    <location>
        <begin position="351"/>
        <end position="374"/>
    </location>
</feature>
<evidence type="ECO:0000313" key="7">
    <source>
        <dbReference type="EMBL" id="BDD87619.1"/>
    </source>
</evidence>
<comment type="subcellular location">
    <subcellularLocation>
        <location evidence="1">Cell membrane</location>
        <topology evidence="1">Multi-pass membrane protein</topology>
    </subcellularLocation>
</comment>
<evidence type="ECO:0000256" key="4">
    <source>
        <dbReference type="ARBA" id="ARBA00022989"/>
    </source>
</evidence>
<protein>
    <submittedName>
        <fullName evidence="7">Teichoic acid transporter</fullName>
    </submittedName>
</protein>
<keyword evidence="8" id="KW-1185">Reference proteome</keyword>
<dbReference type="PANTHER" id="PTHR30250:SF26">
    <property type="entry name" value="PSMA PROTEIN"/>
    <property type="match status" value="1"/>
</dbReference>
<evidence type="ECO:0000256" key="6">
    <source>
        <dbReference type="SAM" id="Phobius"/>
    </source>
</evidence>
<evidence type="ECO:0000256" key="5">
    <source>
        <dbReference type="ARBA" id="ARBA00023136"/>
    </source>
</evidence>
<feature type="transmembrane region" description="Helical" evidence="6">
    <location>
        <begin position="156"/>
        <end position="176"/>
    </location>
</feature>
<organism evidence="7 8">
    <name type="scientific">Desulfofustis limnaeus</name>
    <dbReference type="NCBI Taxonomy" id="2740163"/>
    <lineage>
        <taxon>Bacteria</taxon>
        <taxon>Pseudomonadati</taxon>
        <taxon>Thermodesulfobacteriota</taxon>
        <taxon>Desulfobulbia</taxon>
        <taxon>Desulfobulbales</taxon>
        <taxon>Desulfocapsaceae</taxon>
        <taxon>Desulfofustis</taxon>
    </lineage>
</organism>
<evidence type="ECO:0000313" key="8">
    <source>
        <dbReference type="Proteomes" id="UP000830055"/>
    </source>
</evidence>
<evidence type="ECO:0000256" key="2">
    <source>
        <dbReference type="ARBA" id="ARBA00022475"/>
    </source>
</evidence>
<keyword evidence="2" id="KW-1003">Cell membrane</keyword>
<dbReference type="InterPro" id="IPR050833">
    <property type="entry name" value="Poly_Biosynth_Transport"/>
</dbReference>
<keyword evidence="5 6" id="KW-0472">Membrane</keyword>